<feature type="non-terminal residue" evidence="1">
    <location>
        <position position="53"/>
    </location>
</feature>
<feature type="non-terminal residue" evidence="1">
    <location>
        <position position="1"/>
    </location>
</feature>
<proteinExistence type="predicted"/>
<comment type="caution">
    <text evidence="1">The sequence shown here is derived from an EMBL/GenBank/DDBJ whole genome shotgun (WGS) entry which is preliminary data.</text>
</comment>
<dbReference type="AlphaFoldDB" id="A0A9N9JW00"/>
<keyword evidence="2" id="KW-1185">Reference proteome</keyword>
<reference evidence="1" key="1">
    <citation type="submission" date="2021-06" db="EMBL/GenBank/DDBJ databases">
        <authorList>
            <person name="Kallberg Y."/>
            <person name="Tangrot J."/>
            <person name="Rosling A."/>
        </authorList>
    </citation>
    <scope>NUCLEOTIDE SEQUENCE</scope>
    <source>
        <strain evidence="1">MA453B</strain>
    </source>
</reference>
<protein>
    <submittedName>
        <fullName evidence="1">17299_t:CDS:1</fullName>
    </submittedName>
</protein>
<dbReference type="Proteomes" id="UP000789405">
    <property type="component" value="Unassembled WGS sequence"/>
</dbReference>
<organism evidence="1 2">
    <name type="scientific">Dentiscutata erythropus</name>
    <dbReference type="NCBI Taxonomy" id="1348616"/>
    <lineage>
        <taxon>Eukaryota</taxon>
        <taxon>Fungi</taxon>
        <taxon>Fungi incertae sedis</taxon>
        <taxon>Mucoromycota</taxon>
        <taxon>Glomeromycotina</taxon>
        <taxon>Glomeromycetes</taxon>
        <taxon>Diversisporales</taxon>
        <taxon>Gigasporaceae</taxon>
        <taxon>Dentiscutata</taxon>
    </lineage>
</organism>
<name>A0A9N9JW00_9GLOM</name>
<dbReference type="EMBL" id="CAJVPY010031476">
    <property type="protein sequence ID" value="CAG8796628.1"/>
    <property type="molecule type" value="Genomic_DNA"/>
</dbReference>
<gene>
    <name evidence="1" type="ORF">DERYTH_LOCUS22523</name>
</gene>
<sequence length="53" mass="6213">LVMAVMLKKLKKLYPHPEGIFTRRLDTVKIVKSNEQYFTNLKVNNLELIVIVL</sequence>
<accession>A0A9N9JW00</accession>
<evidence type="ECO:0000313" key="2">
    <source>
        <dbReference type="Proteomes" id="UP000789405"/>
    </source>
</evidence>
<evidence type="ECO:0000313" key="1">
    <source>
        <dbReference type="EMBL" id="CAG8796628.1"/>
    </source>
</evidence>